<evidence type="ECO:0000256" key="1">
    <source>
        <dbReference type="SAM" id="Phobius"/>
    </source>
</evidence>
<keyword evidence="3" id="KW-1185">Reference proteome</keyword>
<keyword evidence="1" id="KW-0812">Transmembrane</keyword>
<organism evidence="2 3">
    <name type="scientific">Gossypium darwinii</name>
    <name type="common">Darwin's cotton</name>
    <name type="synonym">Gossypium barbadense var. darwinii</name>
    <dbReference type="NCBI Taxonomy" id="34276"/>
    <lineage>
        <taxon>Eukaryota</taxon>
        <taxon>Viridiplantae</taxon>
        <taxon>Streptophyta</taxon>
        <taxon>Embryophyta</taxon>
        <taxon>Tracheophyta</taxon>
        <taxon>Spermatophyta</taxon>
        <taxon>Magnoliopsida</taxon>
        <taxon>eudicotyledons</taxon>
        <taxon>Gunneridae</taxon>
        <taxon>Pentapetalae</taxon>
        <taxon>rosids</taxon>
        <taxon>malvids</taxon>
        <taxon>Malvales</taxon>
        <taxon>Malvaceae</taxon>
        <taxon>Malvoideae</taxon>
        <taxon>Gossypium</taxon>
    </lineage>
</organism>
<feature type="transmembrane region" description="Helical" evidence="1">
    <location>
        <begin position="33"/>
        <end position="53"/>
    </location>
</feature>
<reference evidence="2 3" key="1">
    <citation type="submission" date="2019-06" db="EMBL/GenBank/DDBJ databases">
        <title>WGS assembly of Gossypium darwinii.</title>
        <authorList>
            <person name="Chen Z.J."/>
            <person name="Sreedasyam A."/>
            <person name="Ando A."/>
            <person name="Song Q."/>
            <person name="De L."/>
            <person name="Hulse-Kemp A."/>
            <person name="Ding M."/>
            <person name="Ye W."/>
            <person name="Kirkbride R."/>
            <person name="Jenkins J."/>
            <person name="Plott C."/>
            <person name="Lovell J."/>
            <person name="Lin Y.-M."/>
            <person name="Vaughn R."/>
            <person name="Liu B."/>
            <person name="Li W."/>
            <person name="Simpson S."/>
            <person name="Scheffler B."/>
            <person name="Saski C."/>
            <person name="Grover C."/>
            <person name="Hu G."/>
            <person name="Conover J."/>
            <person name="Carlson J."/>
            <person name="Shu S."/>
            <person name="Boston L."/>
            <person name="Williams M."/>
            <person name="Peterson D."/>
            <person name="Mcgee K."/>
            <person name="Jones D."/>
            <person name="Wendel J."/>
            <person name="Stelly D."/>
            <person name="Grimwood J."/>
            <person name="Schmutz J."/>
        </authorList>
    </citation>
    <scope>NUCLEOTIDE SEQUENCE [LARGE SCALE GENOMIC DNA]</scope>
    <source>
        <strain evidence="2">1808015.09</strain>
    </source>
</reference>
<evidence type="ECO:0000313" key="2">
    <source>
        <dbReference type="EMBL" id="TYH20707.1"/>
    </source>
</evidence>
<gene>
    <name evidence="2" type="ORF">ES288_A05G451700v1</name>
</gene>
<proteinExistence type="predicted"/>
<sequence length="107" mass="12015">MERNGSFFGGFVVSCVIISSTIRCGFIQRVSMGSCSLIGLLMVNVILSFFFHYQNSFLAGRNTSNDICVNQEALHSMMKMQDRQGAMLLKIELLPLWNGQVLKEFTP</sequence>
<evidence type="ECO:0000313" key="3">
    <source>
        <dbReference type="Proteomes" id="UP000323506"/>
    </source>
</evidence>
<name>A0A5D2GS14_GOSDA</name>
<keyword evidence="1" id="KW-0472">Membrane</keyword>
<dbReference type="PROSITE" id="PS51257">
    <property type="entry name" value="PROKAR_LIPOPROTEIN"/>
    <property type="match status" value="1"/>
</dbReference>
<feature type="transmembrane region" description="Helical" evidence="1">
    <location>
        <begin position="6"/>
        <end position="26"/>
    </location>
</feature>
<dbReference type="EMBL" id="CM017692">
    <property type="protein sequence ID" value="TYH20707.1"/>
    <property type="molecule type" value="Genomic_DNA"/>
</dbReference>
<accession>A0A5D2GS14</accession>
<dbReference type="Proteomes" id="UP000323506">
    <property type="component" value="Chromosome A05"/>
</dbReference>
<protein>
    <submittedName>
        <fullName evidence="2">Uncharacterized protein</fullName>
    </submittedName>
</protein>
<keyword evidence="1" id="KW-1133">Transmembrane helix</keyword>
<dbReference type="AlphaFoldDB" id="A0A5D2GS14"/>